<reference evidence="2 4" key="1">
    <citation type="submission" date="2015-04" db="EMBL/GenBank/DDBJ databases">
        <title>Lasius niger genome sequencing.</title>
        <authorList>
            <person name="Konorov E.A."/>
            <person name="Nikitin M.A."/>
            <person name="Kirill M.V."/>
            <person name="Chang P."/>
        </authorList>
    </citation>
    <scope>NUCLEOTIDE SEQUENCE [LARGE SCALE GENOMIC DNA]</scope>
    <source>
        <tissue evidence="2">Whole</tissue>
    </source>
</reference>
<dbReference type="PANTHER" id="PTHR46612:SF1">
    <property type="entry name" value="XYLOSIDE XYLOSYLTRANSFERASE 1"/>
    <property type="match status" value="1"/>
</dbReference>
<dbReference type="OrthoDB" id="411524at2759"/>
<evidence type="ECO:0000313" key="2">
    <source>
        <dbReference type="EMBL" id="KMQ88732.1"/>
    </source>
</evidence>
<dbReference type="SUPFAM" id="SSF53448">
    <property type="entry name" value="Nucleotide-diphospho-sugar transferases"/>
    <property type="match status" value="1"/>
</dbReference>
<dbReference type="AlphaFoldDB" id="A0A0J7KEK3"/>
<dbReference type="GO" id="GO:0016266">
    <property type="term" value="P:protein O-linked glycosylation via N-acetyl-galactosamine"/>
    <property type="evidence" value="ECO:0007669"/>
    <property type="project" value="TreeGrafter"/>
</dbReference>
<comment type="caution">
    <text evidence="2">The sequence shown here is derived from an EMBL/GenBank/DDBJ whole genome shotgun (WGS) entry which is preliminary data.</text>
</comment>
<dbReference type="GO" id="GO:0005789">
    <property type="term" value="C:endoplasmic reticulum membrane"/>
    <property type="evidence" value="ECO:0007669"/>
    <property type="project" value="TreeGrafter"/>
</dbReference>
<protein>
    <submittedName>
        <fullName evidence="2">Xyloside xylosyltransferase 1-like protein</fullName>
    </submittedName>
</protein>
<dbReference type="PANTHER" id="PTHR46612">
    <property type="entry name" value="XYLOSIDE XYLOSYLTRANSFERASE 1"/>
    <property type="match status" value="1"/>
</dbReference>
<dbReference type="Proteomes" id="UP000036403">
    <property type="component" value="Unassembled WGS sequence"/>
</dbReference>
<dbReference type="Gene3D" id="3.90.550.10">
    <property type="entry name" value="Spore Coat Polysaccharide Biosynthesis Protein SpsA, Chain A"/>
    <property type="match status" value="1"/>
</dbReference>
<organism evidence="2 4">
    <name type="scientific">Lasius niger</name>
    <name type="common">Black garden ant</name>
    <dbReference type="NCBI Taxonomy" id="67767"/>
    <lineage>
        <taxon>Eukaryota</taxon>
        <taxon>Metazoa</taxon>
        <taxon>Ecdysozoa</taxon>
        <taxon>Arthropoda</taxon>
        <taxon>Hexapoda</taxon>
        <taxon>Insecta</taxon>
        <taxon>Pterygota</taxon>
        <taxon>Neoptera</taxon>
        <taxon>Endopterygota</taxon>
        <taxon>Hymenoptera</taxon>
        <taxon>Apocrita</taxon>
        <taxon>Aculeata</taxon>
        <taxon>Formicoidea</taxon>
        <taxon>Formicidae</taxon>
        <taxon>Formicinae</taxon>
        <taxon>Lasius</taxon>
        <taxon>Lasius</taxon>
    </lineage>
</organism>
<evidence type="ECO:0000313" key="4">
    <source>
        <dbReference type="Proteomes" id="UP000036403"/>
    </source>
</evidence>
<keyword evidence="4" id="KW-1185">Reference proteome</keyword>
<dbReference type="GO" id="GO:0140560">
    <property type="term" value="F:xylosyl alpha-1,3-xylosyltransferase activity"/>
    <property type="evidence" value="ECO:0007669"/>
    <property type="project" value="TreeGrafter"/>
</dbReference>
<evidence type="ECO:0000313" key="3">
    <source>
        <dbReference type="EMBL" id="KMQ91102.1"/>
    </source>
</evidence>
<feature type="signal peptide" evidence="1">
    <location>
        <begin position="1"/>
        <end position="23"/>
    </location>
</feature>
<keyword evidence="1" id="KW-0732">Signal</keyword>
<gene>
    <name evidence="2" type="ORF">RF55_11724</name>
    <name evidence="3" type="ORF">RF55_9075</name>
</gene>
<evidence type="ECO:0000256" key="1">
    <source>
        <dbReference type="SAM" id="SignalP"/>
    </source>
</evidence>
<feature type="chain" id="PRO_5007412068" evidence="1">
    <location>
        <begin position="24"/>
        <end position="371"/>
    </location>
</feature>
<accession>A0A0J7KEK3</accession>
<dbReference type="EMBL" id="LBMM01005912">
    <property type="protein sequence ID" value="KMQ91102.1"/>
    <property type="molecule type" value="Genomic_DNA"/>
</dbReference>
<sequence>MPLLRKLLLRLTILVLLLVALYCYQTSNDGRWIVPNLRMRNASLANLTTTLMVANYSIEIVQDNYLSSTTSTLPHDWTNYYNIWCIFTKVASNSPMRQKFEIFVDSLLTLTSVNIAFHVISDDESRSIAQIVIRDVMVKTGKFIKVFYYDVHKLATQLEDIVSVMSPHFSSKPGTYYSDALFFLSLGMHKIAPSHQKFAAMFDADTKFNRDVKDLFEEFKNFGKEALFGLAPELTPVYRHVLYLYRTKHPTTMFGEPRHKGGYPGYNSGMVLFNLERLRKSLEYNEIVTKNSVDTITEKYHFKGHLGDQDFYTLLGMEKPELIHTVDCGWNRQLCTWWRDRGYADIFANYSECNSETKLWHGNCNTPIPDD</sequence>
<keyword evidence="2" id="KW-0808">Transferase</keyword>
<dbReference type="STRING" id="67767.A0A0J7KEK3"/>
<dbReference type="InterPro" id="IPR042465">
    <property type="entry name" value="XXLT1"/>
</dbReference>
<proteinExistence type="predicted"/>
<dbReference type="InterPro" id="IPR029044">
    <property type="entry name" value="Nucleotide-diphossugar_trans"/>
</dbReference>
<dbReference type="PaxDb" id="67767-A0A0J7KEK3"/>
<name>A0A0J7KEK3_LASNI</name>
<dbReference type="EMBL" id="LBMM01008624">
    <property type="protein sequence ID" value="KMQ88732.1"/>
    <property type="molecule type" value="Genomic_DNA"/>
</dbReference>